<reference evidence="8 9" key="1">
    <citation type="submission" date="2024-05" db="EMBL/GenBank/DDBJ databases">
        <authorList>
            <person name="Duchaud E."/>
        </authorList>
    </citation>
    <scope>NUCLEOTIDE SEQUENCE [LARGE SCALE GENOMIC DNA]</scope>
    <source>
        <strain evidence="8">Ena-SAMPLE-TAB-13-05-2024-13:56:06:370-140305</strain>
    </source>
</reference>
<evidence type="ECO:0000256" key="4">
    <source>
        <dbReference type="ARBA" id="ARBA00022679"/>
    </source>
</evidence>
<dbReference type="NCBIfam" id="TIGR00336">
    <property type="entry name" value="pyrE"/>
    <property type="match status" value="1"/>
</dbReference>
<accession>A0ABP1F3K7</accession>
<dbReference type="GO" id="GO:0004588">
    <property type="term" value="F:orotate phosphoribosyltransferase activity"/>
    <property type="evidence" value="ECO:0007669"/>
    <property type="project" value="UniProtKB-EC"/>
</dbReference>
<feature type="binding site" evidence="6">
    <location>
        <position position="100"/>
    </location>
    <ligand>
        <name>5-phospho-alpha-D-ribose 1-diphosphate</name>
        <dbReference type="ChEBI" id="CHEBI:58017"/>
        <note>ligand shared between dimeric partners</note>
    </ligand>
</feature>
<name>A0ABP1F3K7_9FLAO</name>
<comment type="caution">
    <text evidence="6">Lacks conserved residue(s) required for the propagation of feature annotation.</text>
</comment>
<keyword evidence="3 6" id="KW-0328">Glycosyltransferase</keyword>
<comment type="cofactor">
    <cofactor evidence="6">
        <name>Mg(2+)</name>
        <dbReference type="ChEBI" id="CHEBI:18420"/>
    </cofactor>
</comment>
<evidence type="ECO:0000256" key="2">
    <source>
        <dbReference type="ARBA" id="ARBA00011971"/>
    </source>
</evidence>
<feature type="binding site" evidence="6">
    <location>
        <position position="106"/>
    </location>
    <ligand>
        <name>5-phospho-alpha-D-ribose 1-diphosphate</name>
        <dbReference type="ChEBI" id="CHEBI:58017"/>
        <note>ligand shared between dimeric partners</note>
    </ligand>
</feature>
<dbReference type="RefSeq" id="WP_348705947.1">
    <property type="nucleotide sequence ID" value="NZ_CAXIYA010000036.1"/>
</dbReference>
<proteinExistence type="inferred from homology"/>
<dbReference type="InterPro" id="IPR023031">
    <property type="entry name" value="OPRT"/>
</dbReference>
<dbReference type="Proteomes" id="UP001497602">
    <property type="component" value="Unassembled WGS sequence"/>
</dbReference>
<evidence type="ECO:0000256" key="6">
    <source>
        <dbReference type="HAMAP-Rule" id="MF_01208"/>
    </source>
</evidence>
<sequence length="219" mass="24485">MDFNKDTAKKTAELLLQIKAIKLSPQEPFTWASGWKSPIYCDNRITLSYPSVRNFLKEKIAKIVEDKHGKPDVIAGVATGAIAIGVLVAQELGVPFVYIRPEPKKHGRQNQIEGHLESGQNVVVIEDLISTGKSSLQAVKALKEAKATVKGMVAIFSYGFDIATENFKEANIELTTLSNYEFLLEQALDSKYITSEELRTLEDWRVSPSTWKQNEETLK</sequence>
<dbReference type="InterPro" id="IPR029057">
    <property type="entry name" value="PRTase-like"/>
</dbReference>
<feature type="domain" description="Phosphoribosyltransferase" evidence="7">
    <location>
        <begin position="57"/>
        <end position="152"/>
    </location>
</feature>
<dbReference type="EC" id="2.4.2.10" evidence="2 6"/>
<evidence type="ECO:0000256" key="5">
    <source>
        <dbReference type="ARBA" id="ARBA00022975"/>
    </source>
</evidence>
<dbReference type="Gene3D" id="3.40.50.2020">
    <property type="match status" value="1"/>
</dbReference>
<evidence type="ECO:0000313" key="8">
    <source>
        <dbReference type="EMBL" id="CAL2105068.1"/>
    </source>
</evidence>
<keyword evidence="6" id="KW-0460">Magnesium</keyword>
<dbReference type="SUPFAM" id="SSF53271">
    <property type="entry name" value="PRTase-like"/>
    <property type="match status" value="1"/>
</dbReference>
<feature type="binding site" evidence="6">
    <location>
        <position position="104"/>
    </location>
    <ligand>
        <name>5-phospho-alpha-D-ribose 1-diphosphate</name>
        <dbReference type="ChEBI" id="CHEBI:58017"/>
        <note>ligand shared between dimeric partners</note>
    </ligand>
</feature>
<dbReference type="Pfam" id="PF00156">
    <property type="entry name" value="Pribosyltran"/>
    <property type="match status" value="1"/>
</dbReference>
<comment type="subunit">
    <text evidence="6">Homodimer.</text>
</comment>
<evidence type="ECO:0000256" key="3">
    <source>
        <dbReference type="ARBA" id="ARBA00022676"/>
    </source>
</evidence>
<evidence type="ECO:0000313" key="9">
    <source>
        <dbReference type="Proteomes" id="UP001497602"/>
    </source>
</evidence>
<dbReference type="CDD" id="cd06223">
    <property type="entry name" value="PRTases_typeI"/>
    <property type="match status" value="1"/>
</dbReference>
<keyword evidence="4 6" id="KW-0808">Transferase</keyword>
<dbReference type="PANTHER" id="PTHR19278:SF9">
    <property type="entry name" value="URIDINE 5'-MONOPHOSPHATE SYNTHASE"/>
    <property type="match status" value="1"/>
</dbReference>
<comment type="catalytic activity">
    <reaction evidence="6">
        <text>orotidine 5'-phosphate + diphosphate = orotate + 5-phospho-alpha-D-ribose 1-diphosphate</text>
        <dbReference type="Rhea" id="RHEA:10380"/>
        <dbReference type="ChEBI" id="CHEBI:30839"/>
        <dbReference type="ChEBI" id="CHEBI:33019"/>
        <dbReference type="ChEBI" id="CHEBI:57538"/>
        <dbReference type="ChEBI" id="CHEBI:58017"/>
        <dbReference type="EC" id="2.4.2.10"/>
    </reaction>
</comment>
<keyword evidence="9" id="KW-1185">Reference proteome</keyword>
<comment type="function">
    <text evidence="6">Catalyzes the transfer of a ribosyl phosphate group from 5-phosphoribose 1-diphosphate to orotate, leading to the formation of orotidine monophosphate (OMP).</text>
</comment>
<comment type="similarity">
    <text evidence="6">Belongs to the purine/pyrimidine phosphoribosyltransferase family. PyrE subfamily.</text>
</comment>
<dbReference type="EMBL" id="CAXJRC010000003">
    <property type="protein sequence ID" value="CAL2105068.1"/>
    <property type="molecule type" value="Genomic_DNA"/>
</dbReference>
<dbReference type="PANTHER" id="PTHR19278">
    <property type="entry name" value="OROTATE PHOSPHORIBOSYLTRANSFERASE"/>
    <property type="match status" value="1"/>
</dbReference>
<comment type="pathway">
    <text evidence="1 6">Pyrimidine metabolism; UMP biosynthesis via de novo pathway; UMP from orotate: step 1/2.</text>
</comment>
<protein>
    <recommendedName>
        <fullName evidence="2 6">Orotate phosphoribosyltransferase</fullName>
        <shortName evidence="6">OPRT</shortName>
        <shortName evidence="6">OPRTase</shortName>
        <ecNumber evidence="2 6">2.4.2.10</ecNumber>
    </recommendedName>
</protein>
<comment type="caution">
    <text evidence="8">The sequence shown here is derived from an EMBL/GenBank/DDBJ whole genome shotgun (WGS) entry which is preliminary data.</text>
</comment>
<dbReference type="HAMAP" id="MF_01208">
    <property type="entry name" value="PyrE"/>
    <property type="match status" value="1"/>
</dbReference>
<dbReference type="InterPro" id="IPR000836">
    <property type="entry name" value="PRTase_dom"/>
</dbReference>
<evidence type="ECO:0000259" key="7">
    <source>
        <dbReference type="Pfam" id="PF00156"/>
    </source>
</evidence>
<dbReference type="InterPro" id="IPR004467">
    <property type="entry name" value="Or_phspho_trans_dom"/>
</dbReference>
<evidence type="ECO:0000256" key="1">
    <source>
        <dbReference type="ARBA" id="ARBA00004889"/>
    </source>
</evidence>
<gene>
    <name evidence="6 8" type="primary">pyrE</name>
    <name evidence="8" type="ORF">T190115A13A_120063</name>
</gene>
<feature type="binding site" description="in other chain" evidence="6">
    <location>
        <begin position="126"/>
        <end position="134"/>
    </location>
    <ligand>
        <name>5-phospho-alpha-D-ribose 1-diphosphate</name>
        <dbReference type="ChEBI" id="CHEBI:58017"/>
        <note>ligand shared between dimeric partners</note>
    </ligand>
</feature>
<keyword evidence="5 6" id="KW-0665">Pyrimidine biosynthesis</keyword>
<organism evidence="8 9">
    <name type="scientific">Tenacibaculum vairaonense</name>
    <dbReference type="NCBI Taxonomy" id="3137860"/>
    <lineage>
        <taxon>Bacteria</taxon>
        <taxon>Pseudomonadati</taxon>
        <taxon>Bacteroidota</taxon>
        <taxon>Flavobacteriia</taxon>
        <taxon>Flavobacteriales</taxon>
        <taxon>Flavobacteriaceae</taxon>
        <taxon>Tenacibaculum</taxon>
    </lineage>
</organism>
<feature type="binding site" evidence="6">
    <location>
        <position position="130"/>
    </location>
    <ligand>
        <name>orotate</name>
        <dbReference type="ChEBI" id="CHEBI:30839"/>
    </ligand>
</feature>